<keyword evidence="1" id="KW-0732">Signal</keyword>
<protein>
    <recommendedName>
        <fullName evidence="4">TonB C-terminal domain-containing protein</fullName>
    </recommendedName>
</protein>
<dbReference type="Proteomes" id="UP001161390">
    <property type="component" value="Unassembled WGS sequence"/>
</dbReference>
<dbReference type="EMBL" id="BSNJ01000001">
    <property type="protein sequence ID" value="GLQ19796.1"/>
    <property type="molecule type" value="Genomic_DNA"/>
</dbReference>
<reference evidence="2" key="1">
    <citation type="journal article" date="2014" name="Int. J. Syst. Evol. Microbiol.">
        <title>Complete genome of a new Firmicutes species belonging to the dominant human colonic microbiota ('Ruminococcus bicirculans') reveals two chromosomes and a selective capacity to utilize plant glucans.</title>
        <authorList>
            <consortium name="NISC Comparative Sequencing Program"/>
            <person name="Wegmann U."/>
            <person name="Louis P."/>
            <person name="Goesmann A."/>
            <person name="Henrissat B."/>
            <person name="Duncan S.H."/>
            <person name="Flint H.J."/>
        </authorList>
    </citation>
    <scope>NUCLEOTIDE SEQUENCE</scope>
    <source>
        <strain evidence="2">NBRC 108216</strain>
    </source>
</reference>
<sequence length="276" mass="30073">MRILIGLSLLVCLFGLSEGAEASDKPVPSDRVTMERFMGLSMARGNFAMLKRIREELPQFSYVPDPVGDYEPIFGANKTIDLIAHDADEAVAGIHDLRTGEILFACTLPCTAEVNGQTDYLVSMLSIGRVPHMSVLSASHPPGDPFGSYLGVDMIDHAGKAGDCWTGHEASGFPDTEPTPCVRMLARMPLNATRSGHCRLQFDVLATGWVANAQALSCTEPMFEVPALAAMNWWYYIPLTQRGQTLPAIAVETKMTFRLVDEAGRLIDENGVVQPD</sequence>
<feature type="signal peptide" evidence="1">
    <location>
        <begin position="1"/>
        <end position="22"/>
    </location>
</feature>
<comment type="caution">
    <text evidence="2">The sequence shown here is derived from an EMBL/GenBank/DDBJ whole genome shotgun (WGS) entry which is preliminary data.</text>
</comment>
<organism evidence="2 3">
    <name type="scientific">Algimonas porphyrae</name>
    <dbReference type="NCBI Taxonomy" id="1128113"/>
    <lineage>
        <taxon>Bacteria</taxon>
        <taxon>Pseudomonadati</taxon>
        <taxon>Pseudomonadota</taxon>
        <taxon>Alphaproteobacteria</taxon>
        <taxon>Maricaulales</taxon>
        <taxon>Robiginitomaculaceae</taxon>
        <taxon>Algimonas</taxon>
    </lineage>
</organism>
<evidence type="ECO:0000313" key="2">
    <source>
        <dbReference type="EMBL" id="GLQ19796.1"/>
    </source>
</evidence>
<evidence type="ECO:0000313" key="3">
    <source>
        <dbReference type="Proteomes" id="UP001161390"/>
    </source>
</evidence>
<feature type="chain" id="PRO_5045670605" description="TonB C-terminal domain-containing protein" evidence="1">
    <location>
        <begin position="23"/>
        <end position="276"/>
    </location>
</feature>
<reference evidence="2" key="2">
    <citation type="submission" date="2023-01" db="EMBL/GenBank/DDBJ databases">
        <title>Draft genome sequence of Algimonas porphyrae strain NBRC 108216.</title>
        <authorList>
            <person name="Sun Q."/>
            <person name="Mori K."/>
        </authorList>
    </citation>
    <scope>NUCLEOTIDE SEQUENCE</scope>
    <source>
        <strain evidence="2">NBRC 108216</strain>
    </source>
</reference>
<dbReference type="SUPFAM" id="SSF74653">
    <property type="entry name" value="TolA/TonB C-terminal domain"/>
    <property type="match status" value="1"/>
</dbReference>
<evidence type="ECO:0000256" key="1">
    <source>
        <dbReference type="SAM" id="SignalP"/>
    </source>
</evidence>
<gene>
    <name evidence="2" type="ORF">GCM10007854_07510</name>
</gene>
<accession>A0ABQ5UWY7</accession>
<keyword evidence="3" id="KW-1185">Reference proteome</keyword>
<proteinExistence type="predicted"/>
<name>A0ABQ5UWY7_9PROT</name>
<dbReference type="RefSeq" id="WP_284369748.1">
    <property type="nucleotide sequence ID" value="NZ_BSNJ01000001.1"/>
</dbReference>
<dbReference type="Gene3D" id="3.30.1150.10">
    <property type="match status" value="1"/>
</dbReference>
<evidence type="ECO:0008006" key="4">
    <source>
        <dbReference type="Google" id="ProtNLM"/>
    </source>
</evidence>